<evidence type="ECO:0000256" key="1">
    <source>
        <dbReference type="SAM" id="Phobius"/>
    </source>
</evidence>
<keyword evidence="1" id="KW-1133">Transmembrane helix</keyword>
<sequence>MWPPTRWNHWVWNRICHVINIGVNNNWVLLLYYVFTNPMEHAQRQSHHYMGGTSQSNDGQRYWDRVKVNTITVTEHLCL</sequence>
<dbReference type="Proteomes" id="UP000694892">
    <property type="component" value="Chromosome 3S"/>
</dbReference>
<name>A0A974HRI8_XENLA</name>
<dbReference type="EMBL" id="CM004471">
    <property type="protein sequence ID" value="OCT87665.1"/>
    <property type="molecule type" value="Genomic_DNA"/>
</dbReference>
<gene>
    <name evidence="2" type="ORF">XELAEV_18021362mg</name>
</gene>
<reference evidence="3" key="1">
    <citation type="journal article" date="2016" name="Nature">
        <title>Genome evolution in the allotetraploid frog Xenopus laevis.</title>
        <authorList>
            <person name="Session A.M."/>
            <person name="Uno Y."/>
            <person name="Kwon T."/>
            <person name="Chapman J.A."/>
            <person name="Toyoda A."/>
            <person name="Takahashi S."/>
            <person name="Fukui A."/>
            <person name="Hikosaka A."/>
            <person name="Suzuki A."/>
            <person name="Kondo M."/>
            <person name="van Heeringen S.J."/>
            <person name="Quigley I."/>
            <person name="Heinz S."/>
            <person name="Ogino H."/>
            <person name="Ochi H."/>
            <person name="Hellsten U."/>
            <person name="Lyons J.B."/>
            <person name="Simakov O."/>
            <person name="Putnam N."/>
            <person name="Stites J."/>
            <person name="Kuroki Y."/>
            <person name="Tanaka T."/>
            <person name="Michiue T."/>
            <person name="Watanabe M."/>
            <person name="Bogdanovic O."/>
            <person name="Lister R."/>
            <person name="Georgiou G."/>
            <person name="Paranjpe S.S."/>
            <person name="van Kruijsbergen I."/>
            <person name="Shu S."/>
            <person name="Carlson J."/>
            <person name="Kinoshita T."/>
            <person name="Ohta Y."/>
            <person name="Mawaribuchi S."/>
            <person name="Jenkins J."/>
            <person name="Grimwood J."/>
            <person name="Schmutz J."/>
            <person name="Mitros T."/>
            <person name="Mozaffari S.V."/>
            <person name="Suzuki Y."/>
            <person name="Haramoto Y."/>
            <person name="Yamamoto T.S."/>
            <person name="Takagi C."/>
            <person name="Heald R."/>
            <person name="Miller K."/>
            <person name="Haudenschild C."/>
            <person name="Kitzman J."/>
            <person name="Nakayama T."/>
            <person name="Izutsu Y."/>
            <person name="Robert J."/>
            <person name="Fortriede J."/>
            <person name="Burns K."/>
            <person name="Lotay V."/>
            <person name="Karimi K."/>
            <person name="Yasuoka Y."/>
            <person name="Dichmann D.S."/>
            <person name="Flajnik M.F."/>
            <person name="Houston D.W."/>
            <person name="Shendure J."/>
            <person name="DuPasquier L."/>
            <person name="Vize P.D."/>
            <person name="Zorn A.M."/>
            <person name="Ito M."/>
            <person name="Marcotte E.M."/>
            <person name="Wallingford J.B."/>
            <person name="Ito Y."/>
            <person name="Asashima M."/>
            <person name="Ueno N."/>
            <person name="Matsuda Y."/>
            <person name="Veenstra G.J."/>
            <person name="Fujiyama A."/>
            <person name="Harland R.M."/>
            <person name="Taira M."/>
            <person name="Rokhsar D.S."/>
        </authorList>
    </citation>
    <scope>NUCLEOTIDE SEQUENCE [LARGE SCALE GENOMIC DNA]</scope>
    <source>
        <strain evidence="3">J</strain>
    </source>
</reference>
<feature type="transmembrane region" description="Helical" evidence="1">
    <location>
        <begin position="12"/>
        <end position="35"/>
    </location>
</feature>
<keyword evidence="1" id="KW-0472">Membrane</keyword>
<organism evidence="2 3">
    <name type="scientific">Xenopus laevis</name>
    <name type="common">African clawed frog</name>
    <dbReference type="NCBI Taxonomy" id="8355"/>
    <lineage>
        <taxon>Eukaryota</taxon>
        <taxon>Metazoa</taxon>
        <taxon>Chordata</taxon>
        <taxon>Craniata</taxon>
        <taxon>Vertebrata</taxon>
        <taxon>Euteleostomi</taxon>
        <taxon>Amphibia</taxon>
        <taxon>Batrachia</taxon>
        <taxon>Anura</taxon>
        <taxon>Pipoidea</taxon>
        <taxon>Pipidae</taxon>
        <taxon>Xenopodinae</taxon>
        <taxon>Xenopus</taxon>
        <taxon>Xenopus</taxon>
    </lineage>
</organism>
<keyword evidence="1" id="KW-0812">Transmembrane</keyword>
<accession>A0A974HRI8</accession>
<evidence type="ECO:0000313" key="2">
    <source>
        <dbReference type="EMBL" id="OCT87665.1"/>
    </source>
</evidence>
<proteinExistence type="predicted"/>
<evidence type="ECO:0000313" key="3">
    <source>
        <dbReference type="Proteomes" id="UP000694892"/>
    </source>
</evidence>
<dbReference type="AlphaFoldDB" id="A0A974HRI8"/>
<protein>
    <submittedName>
        <fullName evidence="2">Uncharacterized protein</fullName>
    </submittedName>
</protein>